<dbReference type="GO" id="GO:0016491">
    <property type="term" value="F:oxidoreductase activity"/>
    <property type="evidence" value="ECO:0007669"/>
    <property type="project" value="UniProtKB-KW"/>
</dbReference>
<dbReference type="OrthoDB" id="10000533at2759"/>
<dbReference type="SUPFAM" id="SSF51735">
    <property type="entry name" value="NAD(P)-binding Rossmann-fold domains"/>
    <property type="match status" value="1"/>
</dbReference>
<organism evidence="4 5">
    <name type="scientific">Bimuria novae-zelandiae CBS 107.79</name>
    <dbReference type="NCBI Taxonomy" id="1447943"/>
    <lineage>
        <taxon>Eukaryota</taxon>
        <taxon>Fungi</taxon>
        <taxon>Dikarya</taxon>
        <taxon>Ascomycota</taxon>
        <taxon>Pezizomycotina</taxon>
        <taxon>Dothideomycetes</taxon>
        <taxon>Pleosporomycetidae</taxon>
        <taxon>Pleosporales</taxon>
        <taxon>Massarineae</taxon>
        <taxon>Didymosphaeriaceae</taxon>
        <taxon>Bimuria</taxon>
    </lineage>
</organism>
<sequence>MSSIVAVAGGTGMLGRAILDQIVASRKYQVFVLGREASDAKSKELGAKIIAIDYSNVSPGADPEMALIKAADKSSATKRYIPSLWRIKHTPEAVKIFGLAEQKLAYLNALEKTSLEYTAVINGMFTDYYVEPHVKSYITGMTLAVDMKHKAAAIPGSGNVPVVFTYSFDIGNFIAALLSQSSWEKESYIIGDKMTWNEFLAIAEEARGAKFDTTYDSLDKLKSFQVTELPANAPENPYFPKQMLQAMCPVFGIIFEEGHFDFKPEKTLNDQFPEIKPRKVKDLLEEAWKGK</sequence>
<dbReference type="PANTHER" id="PTHR47706">
    <property type="entry name" value="NMRA-LIKE FAMILY PROTEIN"/>
    <property type="match status" value="1"/>
</dbReference>
<proteinExistence type="inferred from homology"/>
<keyword evidence="2" id="KW-0521">NADP</keyword>
<evidence type="ECO:0000313" key="4">
    <source>
        <dbReference type="EMBL" id="KAF1974624.1"/>
    </source>
</evidence>
<dbReference type="EMBL" id="ML976674">
    <property type="protein sequence ID" value="KAF1974624.1"/>
    <property type="molecule type" value="Genomic_DNA"/>
</dbReference>
<reference evidence="4" key="1">
    <citation type="journal article" date="2020" name="Stud. Mycol.">
        <title>101 Dothideomycetes genomes: a test case for predicting lifestyles and emergence of pathogens.</title>
        <authorList>
            <person name="Haridas S."/>
            <person name="Albert R."/>
            <person name="Binder M."/>
            <person name="Bloem J."/>
            <person name="Labutti K."/>
            <person name="Salamov A."/>
            <person name="Andreopoulos B."/>
            <person name="Baker S."/>
            <person name="Barry K."/>
            <person name="Bills G."/>
            <person name="Bluhm B."/>
            <person name="Cannon C."/>
            <person name="Castanera R."/>
            <person name="Culley D."/>
            <person name="Daum C."/>
            <person name="Ezra D."/>
            <person name="Gonzalez J."/>
            <person name="Henrissat B."/>
            <person name="Kuo A."/>
            <person name="Liang C."/>
            <person name="Lipzen A."/>
            <person name="Lutzoni F."/>
            <person name="Magnuson J."/>
            <person name="Mondo S."/>
            <person name="Nolan M."/>
            <person name="Ohm R."/>
            <person name="Pangilinan J."/>
            <person name="Park H.-J."/>
            <person name="Ramirez L."/>
            <person name="Alfaro M."/>
            <person name="Sun H."/>
            <person name="Tritt A."/>
            <person name="Yoshinaga Y."/>
            <person name="Zwiers L.-H."/>
            <person name="Turgeon B."/>
            <person name="Goodwin S."/>
            <person name="Spatafora J."/>
            <person name="Crous P."/>
            <person name="Grigoriev I."/>
        </authorList>
    </citation>
    <scope>NUCLEOTIDE SEQUENCE</scope>
    <source>
        <strain evidence="4">CBS 107.79</strain>
    </source>
</reference>
<dbReference type="InterPro" id="IPR036291">
    <property type="entry name" value="NAD(P)-bd_dom_sf"/>
</dbReference>
<gene>
    <name evidence="4" type="ORF">BU23DRAFT_636291</name>
</gene>
<protein>
    <submittedName>
        <fullName evidence="4">NAD(P)-binding protein</fullName>
    </submittedName>
</protein>
<evidence type="ECO:0000256" key="1">
    <source>
        <dbReference type="ARBA" id="ARBA00005725"/>
    </source>
</evidence>
<dbReference type="InterPro" id="IPR051609">
    <property type="entry name" value="NmrA/Isoflavone_reductase-like"/>
</dbReference>
<evidence type="ECO:0000256" key="2">
    <source>
        <dbReference type="ARBA" id="ARBA00022857"/>
    </source>
</evidence>
<name>A0A6A5VBV1_9PLEO</name>
<dbReference type="PANTHER" id="PTHR47706:SF4">
    <property type="entry name" value="NMRA-LIKE DOMAIN-CONTAINING PROTEIN"/>
    <property type="match status" value="1"/>
</dbReference>
<evidence type="ECO:0000256" key="3">
    <source>
        <dbReference type="ARBA" id="ARBA00023002"/>
    </source>
</evidence>
<dbReference type="Proteomes" id="UP000800036">
    <property type="component" value="Unassembled WGS sequence"/>
</dbReference>
<keyword evidence="5" id="KW-1185">Reference proteome</keyword>
<keyword evidence="3" id="KW-0560">Oxidoreductase</keyword>
<dbReference type="Gene3D" id="3.90.25.10">
    <property type="entry name" value="UDP-galactose 4-epimerase, domain 1"/>
    <property type="match status" value="1"/>
</dbReference>
<dbReference type="Gene3D" id="3.40.50.720">
    <property type="entry name" value="NAD(P)-binding Rossmann-like Domain"/>
    <property type="match status" value="1"/>
</dbReference>
<comment type="similarity">
    <text evidence="1">Belongs to the NmrA-type oxidoreductase family. Isoflavone reductase subfamily.</text>
</comment>
<accession>A0A6A5VBV1</accession>
<dbReference type="AlphaFoldDB" id="A0A6A5VBV1"/>
<evidence type="ECO:0000313" key="5">
    <source>
        <dbReference type="Proteomes" id="UP000800036"/>
    </source>
</evidence>